<dbReference type="RefSeq" id="WP_051756170.1">
    <property type="nucleotide sequence ID" value="NZ_CCAE010000033.1"/>
</dbReference>
<evidence type="ECO:0000313" key="4">
    <source>
        <dbReference type="Proteomes" id="UP000028878"/>
    </source>
</evidence>
<dbReference type="Pfam" id="PF08401">
    <property type="entry name" value="ArdcN"/>
    <property type="match status" value="1"/>
</dbReference>
<sequence>MPMTKAEAQGVTRLFIRDYPGALELAYKFRDNTAELYGPRAAEVPGDMKGGYIPKPTEHNGRTYRGRVDVPLENMTDARDLLVTLRHEVLGHYGANTFAPAEKRALLDGLVAAREEPSLKPLWDDINRRYASSTQDARAEEVFCLHCEGIAPSHHMGRDQVQQLGRQSFNETCIARLRPMQADDLHNIACMVAQGLHDRSRTQQTFPQIDKLFRRDEAMEPKKPFHEVVAEKLIEQLKAGTAPWQRPWEPGEPNAYLPMNPTTGKRYKGINAIHLMAQGRSDGRWMTYKQAAAVGAQVRKGEKGTPVQYWKFSEEQNKVDENGRPVLNAKGEPVKETVQLERPRVFFATVFNAEQIDGLPPIQKQEQTWNAIDRAEHILKASGASITHAPGDRAFYRPATDSIHLPDRGQFPSADNYYATALHELGHWTGHPSRLDRDLAHPFGSEGYAKEELRAEIASMIVGDELGIGHDPGQHAAYVGSWIKALQDEPLEVFRAAADAEKIHDYVLAFEQKQVQEQEQAQAQQPEQHYSDLTLQALVEKHGWEVAYTGLQEPGRVDSVHRTFEGVGPLGTMTTPNGERRLSAGYHDDAERRRYVTLKLGDQVIGDADGRDQNPEEIARQINAKAEQYADERRVKNGLEPIYSIASQQAEAQQLNDELREHGQEIVSHLDAQSRWADGERIFAFHEQDEQPHQVRSLAELESYAPDQLLALPALAQEQEQEAKMQAPEQTADQAEAWMLKHVELGTVGRALEGASLEQIDRALDVLDRMQPMNTQNEFWTRHELPYDLEPLETKINAAMDDLIENRRPDAVVAATRLDLATGNTNSRERDRQAFDTAADDALGFTLPHDWTGEVRVVGVVERDGETRPADLATETPEAFHLYARKGEAQFGEDAFAYLTATRTLGEADELADRLALIDANSQTDEYEKATRLARVQEDRVRRDPNSTDEDISAAKETRKAMEAKAFVAAEEAKNAQQAGDEQRVAAAAGPHPVPSAWQGEACRVFDEEMAQRMGGQYDKARELFSNVERAKDRIEDIHWDGRTPSAAEAQEEKELQAGIDDAETWLHENVYLNPTIKERMYPVVQNRSINVTDDIAAYLGEMKATLGADAGLVKFDEKVYINVPFKEKDEAKSLGARWDRKEQSWYVPAGVGIDTARFEKWAQGAATPAVEAKPIQQAPEPQEGGQKAAQQARQYLAVPYEQRNAAKAAGAQWDKAAKSWYAGPRADMAKLEQWKPENVQAQQGPAMTPREEFAEAMRSAGLFTGSNAQGDHPIMDGKRHRVPVEGGKKGALDGFYVGHLDGHPAGRIINNKTGADITWKSKGYALSDQEKAKLQAEAAEKLAQRAVEQDKLQEATAQRVGRQMADLVPVEQPTPYLQAKGIEAHAGVFTDREGQKTYIPAFDVDGKQWTMQYIQEDGTKRFAKDSKKEGCFHPVGGMDALAAAPALVISEGYATAAQVAGAVGHATVAAFDSGNLEAVAKALHAKYPDKPIIIAGDDDRHLVMTHGNNPGREKAEAAAQAVGGKAIFPIFAPAENSYPRELPAITPESYKTHLRAEQRLADAAAGKSELADAEAAKLKASMLSGAQLAALSTMKQHTDYNDLAQKSELGRDGLNRQVSAAVGQVLIQEGRRQQQEQRAEKQQQQPERPRRAARIG</sequence>
<evidence type="ECO:0000313" key="3">
    <source>
        <dbReference type="EMBL" id="CDN89010.1"/>
    </source>
</evidence>
<protein>
    <submittedName>
        <fullName evidence="3">TraC</fullName>
    </submittedName>
</protein>
<feature type="region of interest" description="Disordered" evidence="1">
    <location>
        <begin position="1170"/>
        <end position="1191"/>
    </location>
</feature>
<feature type="compositionally biased region" description="Basic and acidic residues" evidence="1">
    <location>
        <begin position="1630"/>
        <end position="1642"/>
    </location>
</feature>
<dbReference type="PROSITE" id="PS50880">
    <property type="entry name" value="TOPRIM"/>
    <property type="match status" value="1"/>
</dbReference>
<dbReference type="InterPro" id="IPR041459">
    <property type="entry name" value="MPTase-PolyVal"/>
</dbReference>
<dbReference type="InterPro" id="IPR013610">
    <property type="entry name" value="ArdC_N"/>
</dbReference>
<dbReference type="Pfam" id="PF18974">
    <property type="entry name" value="DUF5710"/>
    <property type="match status" value="2"/>
</dbReference>
<feature type="region of interest" description="Disordered" evidence="1">
    <location>
        <begin position="1630"/>
        <end position="1657"/>
    </location>
</feature>
<dbReference type="EMBL" id="CCAE010000033">
    <property type="protein sequence ID" value="CDN89010.1"/>
    <property type="molecule type" value="Genomic_DNA"/>
</dbReference>
<dbReference type="InterPro" id="IPR043764">
    <property type="entry name" value="DUF5710"/>
</dbReference>
<accession>A0A1L1PHX7</accession>
<dbReference type="Pfam" id="PF18818">
    <property type="entry name" value="MPTase-PolyVal"/>
    <property type="match status" value="1"/>
</dbReference>
<reference evidence="4" key="1">
    <citation type="submission" date="2014-02" db="EMBL/GenBank/DDBJ databases">
        <authorList>
            <person name="Gan H."/>
        </authorList>
    </citation>
    <scope>NUCLEOTIDE SEQUENCE [LARGE SCALE GENOMIC DNA]</scope>
    <source>
        <strain evidence="4">S1</strain>
    </source>
</reference>
<reference evidence="4" key="2">
    <citation type="submission" date="2014-11" db="EMBL/GenBank/DDBJ databases">
        <title>Draft genome sequence of Hydrogenophaga intermedia S1.</title>
        <authorList>
            <person name="Gan H.M."/>
            <person name="Chew T.H."/>
            <person name="Stolz A."/>
        </authorList>
    </citation>
    <scope>NUCLEOTIDE SEQUENCE [LARGE SCALE GENOMIC DNA]</scope>
    <source>
        <strain evidence="4">S1</strain>
    </source>
</reference>
<evidence type="ECO:0000259" key="2">
    <source>
        <dbReference type="PROSITE" id="PS50880"/>
    </source>
</evidence>
<keyword evidence="4" id="KW-1185">Reference proteome</keyword>
<dbReference type="Pfam" id="PF13362">
    <property type="entry name" value="Toprim_3"/>
    <property type="match status" value="1"/>
</dbReference>
<evidence type="ECO:0000256" key="1">
    <source>
        <dbReference type="SAM" id="MobiDB-lite"/>
    </source>
</evidence>
<dbReference type="Proteomes" id="UP000028878">
    <property type="component" value="Unassembled WGS sequence"/>
</dbReference>
<organism evidence="3 4">
    <name type="scientific">Hydrogenophaga intermedia</name>
    <dbReference type="NCBI Taxonomy" id="65786"/>
    <lineage>
        <taxon>Bacteria</taxon>
        <taxon>Pseudomonadati</taxon>
        <taxon>Pseudomonadota</taxon>
        <taxon>Betaproteobacteria</taxon>
        <taxon>Burkholderiales</taxon>
        <taxon>Comamonadaceae</taxon>
        <taxon>Hydrogenophaga</taxon>
    </lineage>
</organism>
<name>A0A1L1PHX7_HYDIT</name>
<gene>
    <name evidence="3" type="primary">traC_1</name>
    <name evidence="3" type="ORF">BN948_03447</name>
</gene>
<dbReference type="SMART" id="SM00493">
    <property type="entry name" value="TOPRIM"/>
    <property type="match status" value="1"/>
</dbReference>
<dbReference type="InterPro" id="IPR034154">
    <property type="entry name" value="TOPRIM_DnaG/twinkle"/>
</dbReference>
<dbReference type="CDD" id="cd01029">
    <property type="entry name" value="TOPRIM_primases"/>
    <property type="match status" value="1"/>
</dbReference>
<dbReference type="GO" id="GO:0003697">
    <property type="term" value="F:single-stranded DNA binding"/>
    <property type="evidence" value="ECO:0007669"/>
    <property type="project" value="InterPro"/>
</dbReference>
<feature type="domain" description="Toprim" evidence="2">
    <location>
        <begin position="1446"/>
        <end position="1534"/>
    </location>
</feature>
<dbReference type="InterPro" id="IPR006171">
    <property type="entry name" value="TOPRIM_dom"/>
</dbReference>
<proteinExistence type="predicted"/>